<evidence type="ECO:0000256" key="6">
    <source>
        <dbReference type="RuleBase" id="RU361121"/>
    </source>
</evidence>
<keyword evidence="5 6" id="KW-0456">Lyase</keyword>
<organism evidence="7 10">
    <name type="scientific">Acidiplasma aeolicum</name>
    <dbReference type="NCBI Taxonomy" id="507754"/>
    <lineage>
        <taxon>Archaea</taxon>
        <taxon>Methanobacteriati</taxon>
        <taxon>Thermoplasmatota</taxon>
        <taxon>Thermoplasmata</taxon>
        <taxon>Thermoplasmatales</taxon>
        <taxon>Ferroplasmaceae</taxon>
        <taxon>Acidiplasma</taxon>
    </lineage>
</organism>
<dbReference type="FunFam" id="3.20.20.60:FF:000009">
    <property type="entry name" value="2-methylisocitrate lyase"/>
    <property type="match status" value="1"/>
</dbReference>
<dbReference type="CDD" id="cd00377">
    <property type="entry name" value="ICL_PEPM"/>
    <property type="match status" value="1"/>
</dbReference>
<dbReference type="EC" id="4.1.3.30" evidence="6"/>
<dbReference type="UniPathway" id="UPA00946"/>
<reference evidence="8 9" key="2">
    <citation type="submission" date="2015-09" db="EMBL/GenBank/DDBJ databases">
        <title>Heavy metals and arsenic resistance mechanisms in polyextremophilic archaea of the family Ferroplasmaceae.</title>
        <authorList>
            <person name="Bulaev A.G."/>
            <person name="Kanygina A.V."/>
        </authorList>
    </citation>
    <scope>NUCLEOTIDE SEQUENCE [LARGE SCALE GENOMIC DNA]</scope>
    <source>
        <strain evidence="8 9">VT</strain>
    </source>
</reference>
<dbReference type="NCBIfam" id="TIGR02317">
    <property type="entry name" value="prpB"/>
    <property type="match status" value="1"/>
</dbReference>
<dbReference type="AlphaFoldDB" id="A0A0P9EVT8"/>
<evidence type="ECO:0000256" key="2">
    <source>
        <dbReference type="ARBA" id="ARBA00009282"/>
    </source>
</evidence>
<name>A0A0P9EVT8_9ARCH</name>
<dbReference type="EMBL" id="LKBG01000123">
    <property type="protein sequence ID" value="KQB35436.1"/>
    <property type="molecule type" value="Genomic_DNA"/>
</dbReference>
<dbReference type="PANTHER" id="PTHR42905">
    <property type="entry name" value="PHOSPHOENOLPYRUVATE CARBOXYLASE"/>
    <property type="match status" value="1"/>
</dbReference>
<keyword evidence="4" id="KW-0460">Magnesium</keyword>
<sequence>MSNLLDEKFTVVPGVFNPFAALLAKRNGFKAVYLSGGALTSSYGLPDLGMITITELADMVRKIHEVTDIPVIVDADTGFGETLNVYRTVRLLEDAGAAAIQIEDQVSPKRCGHLDGKEVISRENMIEKIRSANMARKKSLIIARTDSRAVKGLDEAVERARIYIDEGADIIFPEALTSVDEFKYVADKVDAPLLANMTEFGKTPLIDAGTFERLGYRFVIFPVTTFRAAARAMDETLKALKSDGTQKNIMNNLMTRAEQYDVINYKFYEDFDKNIAERDKKML</sequence>
<evidence type="ECO:0000313" key="8">
    <source>
        <dbReference type="EMBL" id="KQB35436.1"/>
    </source>
</evidence>
<dbReference type="GO" id="GO:0019629">
    <property type="term" value="P:propionate catabolic process, 2-methylcitrate cycle"/>
    <property type="evidence" value="ECO:0007669"/>
    <property type="project" value="InterPro"/>
</dbReference>
<dbReference type="GO" id="GO:0046421">
    <property type="term" value="F:methylisocitrate lyase activity"/>
    <property type="evidence" value="ECO:0007669"/>
    <property type="project" value="UniProtKB-EC"/>
</dbReference>
<dbReference type="InterPro" id="IPR039556">
    <property type="entry name" value="ICL/PEPM"/>
</dbReference>
<evidence type="ECO:0000256" key="1">
    <source>
        <dbReference type="ARBA" id="ARBA00001946"/>
    </source>
</evidence>
<evidence type="ECO:0000256" key="3">
    <source>
        <dbReference type="ARBA" id="ARBA00022723"/>
    </source>
</evidence>
<dbReference type="PANTHER" id="PTHR42905:SF5">
    <property type="entry name" value="CARBOXYVINYL-CARBOXYPHOSPHONATE PHOSPHORYLMUTASE, CHLOROPLASTIC"/>
    <property type="match status" value="1"/>
</dbReference>
<keyword evidence="3" id="KW-0479">Metal-binding</keyword>
<keyword evidence="9" id="KW-1185">Reference proteome</keyword>
<evidence type="ECO:0000313" key="7">
    <source>
        <dbReference type="EMBL" id="KPV43135.1"/>
    </source>
</evidence>
<dbReference type="SUPFAM" id="SSF51621">
    <property type="entry name" value="Phosphoenolpyruvate/pyruvate domain"/>
    <property type="match status" value="1"/>
</dbReference>
<evidence type="ECO:0000256" key="5">
    <source>
        <dbReference type="ARBA" id="ARBA00023239"/>
    </source>
</evidence>
<protein>
    <recommendedName>
        <fullName evidence="6">Methylisocitrate lyase</fullName>
        <ecNumber evidence="6">4.1.3.30</ecNumber>
    </recommendedName>
</protein>
<gene>
    <name evidence="8" type="ORF">AOG54_03035</name>
    <name evidence="7" type="ORF">SE19_09060</name>
</gene>
<comment type="catalytic activity">
    <reaction evidence="6">
        <text>(2S,3R)-3-hydroxybutane-1,2,3-tricarboxylate = pyruvate + succinate</text>
        <dbReference type="Rhea" id="RHEA:16809"/>
        <dbReference type="ChEBI" id="CHEBI:15361"/>
        <dbReference type="ChEBI" id="CHEBI:30031"/>
        <dbReference type="ChEBI" id="CHEBI:57429"/>
        <dbReference type="EC" id="4.1.3.30"/>
    </reaction>
</comment>
<evidence type="ECO:0000256" key="4">
    <source>
        <dbReference type="ARBA" id="ARBA00022842"/>
    </source>
</evidence>
<evidence type="ECO:0000313" key="10">
    <source>
        <dbReference type="Proteomes" id="UP000050515"/>
    </source>
</evidence>
<dbReference type="InterPro" id="IPR012695">
    <property type="entry name" value="PrpB"/>
</dbReference>
<evidence type="ECO:0000313" key="9">
    <source>
        <dbReference type="Proteomes" id="UP000050320"/>
    </source>
</evidence>
<comment type="similarity">
    <text evidence="2 6">Belongs to the isocitrate lyase/PEP mutase superfamily. Methylisocitrate lyase family.</text>
</comment>
<dbReference type="PROSITE" id="PS00161">
    <property type="entry name" value="ISOCITRATE_LYASE"/>
    <property type="match status" value="1"/>
</dbReference>
<dbReference type="InterPro" id="IPR015813">
    <property type="entry name" value="Pyrv/PenolPyrv_kinase-like_dom"/>
</dbReference>
<dbReference type="EMBL" id="LJCQ01000450">
    <property type="protein sequence ID" value="KPV43135.1"/>
    <property type="molecule type" value="Genomic_DNA"/>
</dbReference>
<dbReference type="Pfam" id="PF13714">
    <property type="entry name" value="PEP_mutase"/>
    <property type="match status" value="1"/>
</dbReference>
<dbReference type="Proteomes" id="UP000050515">
    <property type="component" value="Unassembled WGS sequence"/>
</dbReference>
<dbReference type="OrthoDB" id="9667at2157"/>
<comment type="caution">
    <text evidence="7">The sequence shown here is derived from an EMBL/GenBank/DDBJ whole genome shotgun (WGS) entry which is preliminary data.</text>
</comment>
<comment type="pathway">
    <text evidence="6">Organic acid metabolism; propanoate degradation.</text>
</comment>
<dbReference type="PATRIC" id="fig|507754.4.peg.1432"/>
<comment type="cofactor">
    <cofactor evidence="1">
        <name>Mg(2+)</name>
        <dbReference type="ChEBI" id="CHEBI:18420"/>
    </cofactor>
</comment>
<comment type="function">
    <text evidence="6">Catalyzes the thermodynamically favored C-C bond cleavage of (2R,3S)-2-methylisocitrate to yield pyruvate and succinate.</text>
</comment>
<reference evidence="7 10" key="1">
    <citation type="submission" date="2015-09" db="EMBL/GenBank/DDBJ databases">
        <title>Draft genome sequence of Acidiplasma aeolicum DSM 18409.</title>
        <authorList>
            <person name="Hemp J."/>
        </authorList>
    </citation>
    <scope>NUCLEOTIDE SEQUENCE [LARGE SCALE GENOMIC DNA]</scope>
    <source>
        <strain evidence="7 10">V</strain>
    </source>
</reference>
<accession>A0A0P9EVT8</accession>
<dbReference type="RefSeq" id="WP_054964560.1">
    <property type="nucleotide sequence ID" value="NZ_LJCQ01000450.1"/>
</dbReference>
<proteinExistence type="inferred from homology"/>
<dbReference type="GO" id="GO:0046872">
    <property type="term" value="F:metal ion binding"/>
    <property type="evidence" value="ECO:0007669"/>
    <property type="project" value="UniProtKB-KW"/>
</dbReference>
<dbReference type="InterPro" id="IPR040442">
    <property type="entry name" value="Pyrv_kinase-like_dom_sf"/>
</dbReference>
<dbReference type="InterPro" id="IPR018523">
    <property type="entry name" value="Isocitrate_lyase_ph_CS"/>
</dbReference>
<dbReference type="Proteomes" id="UP000050320">
    <property type="component" value="Unassembled WGS sequence"/>
</dbReference>
<dbReference type="Gene3D" id="3.20.20.60">
    <property type="entry name" value="Phosphoenolpyruvate-binding domains"/>
    <property type="match status" value="1"/>
</dbReference>